<dbReference type="Proteomes" id="UP000193498">
    <property type="component" value="Unassembled WGS sequence"/>
</dbReference>
<accession>A0A1Y1YXQ7</accession>
<dbReference type="STRING" id="1314790.A0A1Y1YXQ7"/>
<proteinExistence type="predicted"/>
<dbReference type="GO" id="GO:0046872">
    <property type="term" value="F:metal ion binding"/>
    <property type="evidence" value="ECO:0007669"/>
    <property type="project" value="UniProtKB-KW"/>
</dbReference>
<keyword evidence="3" id="KW-0560">Oxidoreductase</keyword>
<keyword evidence="4 5" id="KW-0408">Iron</keyword>
<evidence type="ECO:0000256" key="5">
    <source>
        <dbReference type="PIRSR" id="PIRSR604574-2"/>
    </source>
</evidence>
<dbReference type="InParanoid" id="A0A1Y1YXQ7"/>
<sequence>MVSNLASNNPTAGKFRSKRQEKLALKNAQSNKSFVNQTAFRTAERAYRTRIPPPDFTNVIDFANLERNTQENLDRMVKVELKHDLAALSPLFGESKGNEAKVGYTLKDFPGVVIIPRAFSPDAQKDIIKSCLRNHAKHPNLSNLDAHYEVPDDGIWSLHEKVFKGELSEDDPSCVVPLKANKDDDEDIGAYSNTPKDSHLAELPPSQLIRRLRWITCGYQYNWLEKKYALDKRFPFPEDISDIAISVAKAIEGVGHIEADGSGYVNRYEGDKYKPEAGVINYYQLKDSLMAHVDKSEINMDAPLISFSLGQSCIYLLGGATRDVPPVAIYLRSGDMMAMCGPCRAAFHGVPRILEGTLPDHLKPNPEDPDWDIYADFVNEARINVNIRQVF</sequence>
<evidence type="ECO:0000256" key="2">
    <source>
        <dbReference type="ARBA" id="ARBA00022964"/>
    </source>
</evidence>
<keyword evidence="9" id="KW-1185">Reference proteome</keyword>
<evidence type="ECO:0000313" key="9">
    <source>
        <dbReference type="Proteomes" id="UP000193498"/>
    </source>
</evidence>
<dbReference type="InterPro" id="IPR037151">
    <property type="entry name" value="AlkB-like_sf"/>
</dbReference>
<evidence type="ECO:0000256" key="1">
    <source>
        <dbReference type="ARBA" id="ARBA00022723"/>
    </source>
</evidence>
<keyword evidence="2" id="KW-0223">Dioxygenase</keyword>
<dbReference type="Pfam" id="PF13532">
    <property type="entry name" value="2OG-FeII_Oxy_2"/>
    <property type="match status" value="1"/>
</dbReference>
<feature type="region of interest" description="Disordered" evidence="6">
    <location>
        <begin position="1"/>
        <end position="20"/>
    </location>
</feature>
<feature type="binding site" evidence="5">
    <location>
        <position position="348"/>
    </location>
    <ligand>
        <name>Fe cation</name>
        <dbReference type="ChEBI" id="CHEBI:24875"/>
        <note>catalytic</note>
    </ligand>
</feature>
<dbReference type="InterPro" id="IPR005123">
    <property type="entry name" value="Oxoglu/Fe-dep_dioxygenase_dom"/>
</dbReference>
<dbReference type="GO" id="GO:0051213">
    <property type="term" value="F:dioxygenase activity"/>
    <property type="evidence" value="ECO:0007669"/>
    <property type="project" value="UniProtKB-KW"/>
</dbReference>
<name>A0A1Y1YXQ7_9FUNG</name>
<keyword evidence="1 5" id="KW-0479">Metal-binding</keyword>
<evidence type="ECO:0000313" key="8">
    <source>
        <dbReference type="EMBL" id="ORY02811.1"/>
    </source>
</evidence>
<feature type="binding site" evidence="5">
    <location>
        <position position="294"/>
    </location>
    <ligand>
        <name>Fe cation</name>
        <dbReference type="ChEBI" id="CHEBI:24875"/>
        <note>catalytic</note>
    </ligand>
</feature>
<dbReference type="Gene3D" id="2.60.120.590">
    <property type="entry name" value="Alpha-ketoglutarate-dependent dioxygenase AlkB-like"/>
    <property type="match status" value="1"/>
</dbReference>
<comment type="cofactor">
    <cofactor evidence="5">
        <name>Fe(2+)</name>
        <dbReference type="ChEBI" id="CHEBI:29033"/>
    </cofactor>
    <text evidence="5">Binds 1 Fe(2+) ion per subunit.</text>
</comment>
<dbReference type="GO" id="GO:0005634">
    <property type="term" value="C:nucleus"/>
    <property type="evidence" value="ECO:0007669"/>
    <property type="project" value="TreeGrafter"/>
</dbReference>
<feature type="compositionally biased region" description="Polar residues" evidence="6">
    <location>
        <begin position="1"/>
        <end position="11"/>
    </location>
</feature>
<dbReference type="InterPro" id="IPR027450">
    <property type="entry name" value="AlkB-like"/>
</dbReference>
<gene>
    <name evidence="8" type="ORF">K493DRAFT_207828</name>
</gene>
<comment type="caution">
    <text evidence="8">The sequence shown here is derived from an EMBL/GenBank/DDBJ whole genome shotgun (WGS) entry which is preliminary data.</text>
</comment>
<dbReference type="EMBL" id="MCFE01000053">
    <property type="protein sequence ID" value="ORY02811.1"/>
    <property type="molecule type" value="Genomic_DNA"/>
</dbReference>
<reference evidence="8 9" key="1">
    <citation type="submission" date="2016-07" db="EMBL/GenBank/DDBJ databases">
        <title>Pervasive Adenine N6-methylation of Active Genes in Fungi.</title>
        <authorList>
            <consortium name="DOE Joint Genome Institute"/>
            <person name="Mondo S.J."/>
            <person name="Dannebaum R.O."/>
            <person name="Kuo R.C."/>
            <person name="Labutti K."/>
            <person name="Haridas S."/>
            <person name="Kuo A."/>
            <person name="Salamov A."/>
            <person name="Ahrendt S.R."/>
            <person name="Lipzen A."/>
            <person name="Sullivan W."/>
            <person name="Andreopoulos W.B."/>
            <person name="Clum A."/>
            <person name="Lindquist E."/>
            <person name="Daum C."/>
            <person name="Ramamoorthy G.K."/>
            <person name="Gryganskyi A."/>
            <person name="Culley D."/>
            <person name="Magnuson J.K."/>
            <person name="James T.Y."/>
            <person name="O'Malley M.A."/>
            <person name="Stajich J.E."/>
            <person name="Spatafora J.W."/>
            <person name="Visel A."/>
            <person name="Grigoriev I.V."/>
        </authorList>
    </citation>
    <scope>NUCLEOTIDE SEQUENCE [LARGE SCALE GENOMIC DNA]</scope>
    <source>
        <strain evidence="8 9">CBS 931.73</strain>
    </source>
</reference>
<dbReference type="FunCoup" id="A0A1Y1YXQ7">
    <property type="interactions" value="637"/>
</dbReference>
<organism evidence="8 9">
    <name type="scientific">Basidiobolus meristosporus CBS 931.73</name>
    <dbReference type="NCBI Taxonomy" id="1314790"/>
    <lineage>
        <taxon>Eukaryota</taxon>
        <taxon>Fungi</taxon>
        <taxon>Fungi incertae sedis</taxon>
        <taxon>Zoopagomycota</taxon>
        <taxon>Entomophthoromycotina</taxon>
        <taxon>Basidiobolomycetes</taxon>
        <taxon>Basidiobolales</taxon>
        <taxon>Basidiobolaceae</taxon>
        <taxon>Basidiobolus</taxon>
    </lineage>
</organism>
<evidence type="ECO:0000256" key="4">
    <source>
        <dbReference type="ARBA" id="ARBA00023004"/>
    </source>
</evidence>
<evidence type="ECO:0000256" key="6">
    <source>
        <dbReference type="SAM" id="MobiDB-lite"/>
    </source>
</evidence>
<dbReference type="InterPro" id="IPR004574">
    <property type="entry name" value="Alkb"/>
</dbReference>
<evidence type="ECO:0000256" key="3">
    <source>
        <dbReference type="ARBA" id="ARBA00023002"/>
    </source>
</evidence>
<feature type="binding site" evidence="5">
    <location>
        <position position="292"/>
    </location>
    <ligand>
        <name>Fe cation</name>
        <dbReference type="ChEBI" id="CHEBI:24875"/>
        <note>catalytic</note>
    </ligand>
</feature>
<feature type="domain" description="Fe2OG dioxygenase" evidence="7">
    <location>
        <begin position="274"/>
        <end position="391"/>
    </location>
</feature>
<dbReference type="GO" id="GO:0005737">
    <property type="term" value="C:cytoplasm"/>
    <property type="evidence" value="ECO:0007669"/>
    <property type="project" value="TreeGrafter"/>
</dbReference>
<dbReference type="AlphaFoldDB" id="A0A1Y1YXQ7"/>
<dbReference type="OrthoDB" id="6614653at2759"/>
<dbReference type="PANTHER" id="PTHR16557">
    <property type="entry name" value="ALKYLATED DNA REPAIR PROTEIN ALKB-RELATED"/>
    <property type="match status" value="1"/>
</dbReference>
<dbReference type="SUPFAM" id="SSF51197">
    <property type="entry name" value="Clavaminate synthase-like"/>
    <property type="match status" value="1"/>
</dbReference>
<dbReference type="PROSITE" id="PS51471">
    <property type="entry name" value="FE2OG_OXY"/>
    <property type="match status" value="1"/>
</dbReference>
<dbReference type="PANTHER" id="PTHR16557:SF2">
    <property type="entry name" value="NUCLEIC ACID DIOXYGENASE ALKBH1"/>
    <property type="match status" value="1"/>
</dbReference>
<protein>
    <recommendedName>
        <fullName evidence="7">Fe2OG dioxygenase domain-containing protein</fullName>
    </recommendedName>
</protein>
<evidence type="ECO:0000259" key="7">
    <source>
        <dbReference type="PROSITE" id="PS51471"/>
    </source>
</evidence>